<evidence type="ECO:0000256" key="1">
    <source>
        <dbReference type="SAM" id="MobiDB-lite"/>
    </source>
</evidence>
<feature type="region of interest" description="Disordered" evidence="1">
    <location>
        <begin position="86"/>
        <end position="108"/>
    </location>
</feature>
<dbReference type="Proteomes" id="UP000324222">
    <property type="component" value="Unassembled WGS sequence"/>
</dbReference>
<organism evidence="2 3">
    <name type="scientific">Portunus trituberculatus</name>
    <name type="common">Swimming crab</name>
    <name type="synonym">Neptunus trituberculatus</name>
    <dbReference type="NCBI Taxonomy" id="210409"/>
    <lineage>
        <taxon>Eukaryota</taxon>
        <taxon>Metazoa</taxon>
        <taxon>Ecdysozoa</taxon>
        <taxon>Arthropoda</taxon>
        <taxon>Crustacea</taxon>
        <taxon>Multicrustacea</taxon>
        <taxon>Malacostraca</taxon>
        <taxon>Eumalacostraca</taxon>
        <taxon>Eucarida</taxon>
        <taxon>Decapoda</taxon>
        <taxon>Pleocyemata</taxon>
        <taxon>Brachyura</taxon>
        <taxon>Eubrachyura</taxon>
        <taxon>Portunoidea</taxon>
        <taxon>Portunidae</taxon>
        <taxon>Portuninae</taxon>
        <taxon>Portunus</taxon>
    </lineage>
</organism>
<reference evidence="2 3" key="1">
    <citation type="submission" date="2019-05" db="EMBL/GenBank/DDBJ databases">
        <title>Another draft genome of Portunus trituberculatus and its Hox gene families provides insights of decapod evolution.</title>
        <authorList>
            <person name="Jeong J.-H."/>
            <person name="Song I."/>
            <person name="Kim S."/>
            <person name="Choi T."/>
            <person name="Kim D."/>
            <person name="Ryu S."/>
            <person name="Kim W."/>
        </authorList>
    </citation>
    <scope>NUCLEOTIDE SEQUENCE [LARGE SCALE GENOMIC DNA]</scope>
    <source>
        <tissue evidence="2">Muscle</tissue>
    </source>
</reference>
<comment type="caution">
    <text evidence="2">The sequence shown here is derived from an EMBL/GenBank/DDBJ whole genome shotgun (WGS) entry which is preliminary data.</text>
</comment>
<protein>
    <submittedName>
        <fullName evidence="2">Uncharacterized protein</fullName>
    </submittedName>
</protein>
<keyword evidence="3" id="KW-1185">Reference proteome</keyword>
<accession>A0A5B7JZJ3</accession>
<name>A0A5B7JZJ3_PORTR</name>
<gene>
    <name evidence="2" type="ORF">E2C01_099142</name>
</gene>
<dbReference type="EMBL" id="VSRR010136387">
    <property type="protein sequence ID" value="MPD03502.1"/>
    <property type="molecule type" value="Genomic_DNA"/>
</dbReference>
<evidence type="ECO:0000313" key="3">
    <source>
        <dbReference type="Proteomes" id="UP000324222"/>
    </source>
</evidence>
<dbReference type="AlphaFoldDB" id="A0A5B7JZJ3"/>
<proteinExistence type="predicted"/>
<evidence type="ECO:0000313" key="2">
    <source>
        <dbReference type="EMBL" id="MPD03502.1"/>
    </source>
</evidence>
<sequence length="162" mass="18048">MVRFGSVHLTLQDHVKILGVNGTPALRVSAFRRVEGFLDKRGLSTLNKAQDIPPLDTLEHRRHTAAMVVLHRYTWQDLGSPIRGCERHENGALQPRTGGNGKVTHKPAPENLHRQSVLTVECVHGNSSFSAIHVHPSSEGDCYRWRGTFPHSIRDAKNNIGL</sequence>